<dbReference type="GeneTree" id="ENSGT00940000175401"/>
<dbReference type="PROSITE" id="PS50217">
    <property type="entry name" value="BZIP"/>
    <property type="match status" value="1"/>
</dbReference>
<evidence type="ECO:0000259" key="7">
    <source>
        <dbReference type="PROSITE" id="PS50217"/>
    </source>
</evidence>
<evidence type="ECO:0000256" key="5">
    <source>
        <dbReference type="ARBA" id="ARBA00023242"/>
    </source>
</evidence>
<keyword evidence="2" id="KW-0805">Transcription regulation</keyword>
<dbReference type="GO" id="GO:0005634">
    <property type="term" value="C:nucleus"/>
    <property type="evidence" value="ECO:0007669"/>
    <property type="project" value="TreeGrafter"/>
</dbReference>
<dbReference type="Pfam" id="PF07716">
    <property type="entry name" value="bZIP_2"/>
    <property type="match status" value="1"/>
</dbReference>
<evidence type="ECO:0000256" key="3">
    <source>
        <dbReference type="ARBA" id="ARBA00023125"/>
    </source>
</evidence>
<accession>A0A8C0XXI0</accession>
<dbReference type="GO" id="GO:0003700">
    <property type="term" value="F:DNA-binding transcription factor activity"/>
    <property type="evidence" value="ECO:0007669"/>
    <property type="project" value="InterPro"/>
</dbReference>
<reference evidence="8" key="1">
    <citation type="submission" date="2025-08" db="UniProtKB">
        <authorList>
            <consortium name="Ensembl"/>
        </authorList>
    </citation>
    <scope>IDENTIFICATION</scope>
</reference>
<proteinExistence type="inferred from homology"/>
<name>A0A8C0XXI0_CYPCA</name>
<comment type="similarity">
    <text evidence="1">Belongs to the bZIP family. NFIL3 subfamily.</text>
</comment>
<evidence type="ECO:0000256" key="4">
    <source>
        <dbReference type="ARBA" id="ARBA00023163"/>
    </source>
</evidence>
<dbReference type="FunFam" id="1.20.5.170:FF:000025">
    <property type="entry name" value="nuclear factor interleukin-3-regulated protein-like"/>
    <property type="match status" value="1"/>
</dbReference>
<dbReference type="OMA" id="MPTRLAN"/>
<dbReference type="GO" id="GO:0003677">
    <property type="term" value="F:DNA binding"/>
    <property type="evidence" value="ECO:0007669"/>
    <property type="project" value="UniProtKB-KW"/>
</dbReference>
<sequence length="314" mass="34896">SYYPTLAIYFVHPFSSTSRNSVRSACQFHAVPSLRANSGTRRKRQFTPDEQKDGNYWLKRTRNNEAAKRSRQRKRMEEHLLESRAVELQRENDKLKAVLSTVHHHSAAQSNPMHAAFGFPLGLPNGGHPRSLPVPTTVLPLRSLSHCPFSDCCGSVCPQTNHFSSVFDLVSYPMLKNAVATNTTKPPRINLLDSYHPMGRYSLGSACTRGAYQRNRSFANGNDSAQTMHGLPDYRNTLVNLSRVPRCYKASSSEMAQDCARQPGPIGAAHEGEMPANAAELTRQRQATTQPVLLPHKLRYKGGNARFASASFSS</sequence>
<dbReference type="InterPro" id="IPR046347">
    <property type="entry name" value="bZIP_sf"/>
</dbReference>
<reference evidence="8" key="2">
    <citation type="submission" date="2025-09" db="UniProtKB">
        <authorList>
            <consortium name="Ensembl"/>
        </authorList>
    </citation>
    <scope>IDENTIFICATION</scope>
</reference>
<evidence type="ECO:0000256" key="1">
    <source>
        <dbReference type="ARBA" id="ARBA00006079"/>
    </source>
</evidence>
<dbReference type="PANTHER" id="PTHR15284:SF0">
    <property type="entry name" value="GH23983P"/>
    <property type="match status" value="1"/>
</dbReference>
<evidence type="ECO:0000313" key="8">
    <source>
        <dbReference type="Ensembl" id="ENSCCRP00000000260.1"/>
    </source>
</evidence>
<dbReference type="InterPro" id="IPR004827">
    <property type="entry name" value="bZIP"/>
</dbReference>
<feature type="domain" description="BZIP" evidence="7">
    <location>
        <begin position="53"/>
        <end position="102"/>
    </location>
</feature>
<feature type="region of interest" description="Disordered" evidence="6">
    <location>
        <begin position="37"/>
        <end position="76"/>
    </location>
</feature>
<dbReference type="PROSITE" id="PS00036">
    <property type="entry name" value="BZIP_BASIC"/>
    <property type="match status" value="1"/>
</dbReference>
<evidence type="ECO:0000256" key="6">
    <source>
        <dbReference type="SAM" id="MobiDB-lite"/>
    </source>
</evidence>
<keyword evidence="9" id="KW-1185">Reference proteome</keyword>
<dbReference type="Proteomes" id="UP001108240">
    <property type="component" value="Unplaced"/>
</dbReference>
<dbReference type="SUPFAM" id="SSF57959">
    <property type="entry name" value="Leucine zipper domain"/>
    <property type="match status" value="1"/>
</dbReference>
<dbReference type="Ensembl" id="ENSCCRT00000000320.2">
    <property type="protein sequence ID" value="ENSCCRP00000000260.1"/>
    <property type="gene ID" value="ENSCCRG00000000251.2"/>
</dbReference>
<keyword evidence="5" id="KW-0539">Nucleus</keyword>
<dbReference type="InterPro" id="IPR047229">
    <property type="entry name" value="NFIL3-like"/>
</dbReference>
<keyword evidence="3" id="KW-0238">DNA-binding</keyword>
<evidence type="ECO:0000313" key="9">
    <source>
        <dbReference type="Proteomes" id="UP001108240"/>
    </source>
</evidence>
<evidence type="ECO:0000256" key="2">
    <source>
        <dbReference type="ARBA" id="ARBA00023015"/>
    </source>
</evidence>
<dbReference type="AlphaFoldDB" id="A0A8C0XXI0"/>
<dbReference type="Gene3D" id="1.20.5.170">
    <property type="match status" value="1"/>
</dbReference>
<dbReference type="SMART" id="SM00338">
    <property type="entry name" value="BRLZ"/>
    <property type="match status" value="1"/>
</dbReference>
<dbReference type="GO" id="GO:0007623">
    <property type="term" value="P:circadian rhythm"/>
    <property type="evidence" value="ECO:0007669"/>
    <property type="project" value="TreeGrafter"/>
</dbReference>
<protein>
    <submittedName>
        <fullName evidence="8">Si:dkey-60d5.3</fullName>
    </submittedName>
</protein>
<keyword evidence="4" id="KW-0804">Transcription</keyword>
<organism evidence="8 9">
    <name type="scientific">Cyprinus carpio carpio</name>
    <dbReference type="NCBI Taxonomy" id="630221"/>
    <lineage>
        <taxon>Eukaryota</taxon>
        <taxon>Metazoa</taxon>
        <taxon>Chordata</taxon>
        <taxon>Craniata</taxon>
        <taxon>Vertebrata</taxon>
        <taxon>Euteleostomi</taxon>
        <taxon>Actinopterygii</taxon>
        <taxon>Neopterygii</taxon>
        <taxon>Teleostei</taxon>
        <taxon>Ostariophysi</taxon>
        <taxon>Cypriniformes</taxon>
        <taxon>Cyprinidae</taxon>
        <taxon>Cyprininae</taxon>
        <taxon>Cyprinus</taxon>
    </lineage>
</organism>
<dbReference type="PANTHER" id="PTHR15284">
    <property type="entry name" value="NUCLEAR FACTOR INTERLEUKIN-3-REGULATED PROTEIN"/>
    <property type="match status" value="1"/>
</dbReference>